<dbReference type="Pfam" id="PF07731">
    <property type="entry name" value="Cu-oxidase_2"/>
    <property type="match status" value="1"/>
</dbReference>
<dbReference type="InterPro" id="IPR011706">
    <property type="entry name" value="Cu-oxidase_C"/>
</dbReference>
<keyword evidence="3" id="KW-0186">Copper</keyword>
<gene>
    <name evidence="6" type="ordered locus">AciPR4_0228</name>
</gene>
<organism evidence="6 7">
    <name type="scientific">Terriglobus saanensis (strain ATCC BAA-1853 / DSM 23119 / SP1PR4)</name>
    <dbReference type="NCBI Taxonomy" id="401053"/>
    <lineage>
        <taxon>Bacteria</taxon>
        <taxon>Pseudomonadati</taxon>
        <taxon>Acidobacteriota</taxon>
        <taxon>Terriglobia</taxon>
        <taxon>Terriglobales</taxon>
        <taxon>Acidobacteriaceae</taxon>
        <taxon>Terriglobus</taxon>
    </lineage>
</organism>
<dbReference type="STRING" id="401053.AciPR4_0228"/>
<dbReference type="PANTHER" id="PTHR11709">
    <property type="entry name" value="MULTI-COPPER OXIDASE"/>
    <property type="match status" value="1"/>
</dbReference>
<reference evidence="6 7" key="1">
    <citation type="journal article" date="2012" name="Stand. Genomic Sci.">
        <title>Complete genome sequence of Terriglobus saanensis type strain SP1PR4(T), an Acidobacteria from tundra soil.</title>
        <authorList>
            <person name="Rawat S.R."/>
            <person name="Mannisto M.K."/>
            <person name="Starovoytov V."/>
            <person name="Goodwin L."/>
            <person name="Nolan M."/>
            <person name="Hauser L."/>
            <person name="Land M."/>
            <person name="Davenport K.W."/>
            <person name="Woyke T."/>
            <person name="Haggblom M.M."/>
        </authorList>
    </citation>
    <scope>NUCLEOTIDE SEQUENCE</scope>
    <source>
        <strain evidence="7">ATCC BAA-1853 / DSM 23119 / SP1PR4</strain>
    </source>
</reference>
<dbReference type="Pfam" id="PF07732">
    <property type="entry name" value="Cu-oxidase_3"/>
    <property type="match status" value="1"/>
</dbReference>
<dbReference type="InterPro" id="IPR011707">
    <property type="entry name" value="Cu-oxidase-like_N"/>
</dbReference>
<dbReference type="PANTHER" id="PTHR11709:SF394">
    <property type="entry name" value="FI03373P-RELATED"/>
    <property type="match status" value="1"/>
</dbReference>
<evidence type="ECO:0000259" key="4">
    <source>
        <dbReference type="Pfam" id="PF07731"/>
    </source>
</evidence>
<keyword evidence="2" id="KW-0560">Oxidoreductase</keyword>
<dbReference type="Gene3D" id="2.60.40.420">
    <property type="entry name" value="Cupredoxins - blue copper proteins"/>
    <property type="match status" value="3"/>
</dbReference>
<evidence type="ECO:0000256" key="1">
    <source>
        <dbReference type="ARBA" id="ARBA00022723"/>
    </source>
</evidence>
<evidence type="ECO:0000259" key="5">
    <source>
        <dbReference type="Pfam" id="PF07732"/>
    </source>
</evidence>
<dbReference type="SUPFAM" id="SSF49503">
    <property type="entry name" value="Cupredoxins"/>
    <property type="match status" value="3"/>
</dbReference>
<feature type="domain" description="Plastocyanin-like" evidence="4">
    <location>
        <begin position="367"/>
        <end position="468"/>
    </location>
</feature>
<dbReference type="KEGG" id="tsa:AciPR4_0228"/>
<dbReference type="GO" id="GO:0016491">
    <property type="term" value="F:oxidoreductase activity"/>
    <property type="evidence" value="ECO:0007669"/>
    <property type="project" value="UniProtKB-KW"/>
</dbReference>
<evidence type="ECO:0000256" key="2">
    <source>
        <dbReference type="ARBA" id="ARBA00023002"/>
    </source>
</evidence>
<dbReference type="HOGENOM" id="CLU_009100_6_3_0"/>
<proteinExistence type="predicted"/>
<evidence type="ECO:0000313" key="6">
    <source>
        <dbReference type="EMBL" id="ADV81066.1"/>
    </source>
</evidence>
<protein>
    <submittedName>
        <fullName evidence="6">Multicopper oxidase type 3</fullName>
    </submittedName>
</protein>
<keyword evidence="7" id="KW-1185">Reference proteome</keyword>
<dbReference type="Proteomes" id="UP000006844">
    <property type="component" value="Chromosome"/>
</dbReference>
<dbReference type="InterPro" id="IPR008972">
    <property type="entry name" value="Cupredoxin"/>
</dbReference>
<feature type="domain" description="Plastocyanin-like" evidence="5">
    <location>
        <begin position="60"/>
        <end position="167"/>
    </location>
</feature>
<dbReference type="eggNOG" id="COG2132">
    <property type="taxonomic scope" value="Bacteria"/>
</dbReference>
<dbReference type="EMBL" id="CP002467">
    <property type="protein sequence ID" value="ADV81066.1"/>
    <property type="molecule type" value="Genomic_DNA"/>
</dbReference>
<dbReference type="PROSITE" id="PS51318">
    <property type="entry name" value="TAT"/>
    <property type="match status" value="1"/>
</dbReference>
<evidence type="ECO:0000256" key="3">
    <source>
        <dbReference type="ARBA" id="ARBA00023008"/>
    </source>
</evidence>
<dbReference type="AlphaFoldDB" id="E8UZY9"/>
<dbReference type="InterPro" id="IPR006311">
    <property type="entry name" value="TAT_signal"/>
</dbReference>
<sequence length="474" mass="51934">MVGIDKGMDRRSFLATAGAALTSTALHAAVRKTRAVTGPAKADHTLRIAPTRLEIAPGVVIDTIAYNGQVPGPLLRLREGVPVTIDVTNNSPVPEIVHWHGLAIDSLNDGAVEEGSPMIPVGATHRYQFTPNPTGTRWYHTHAMAMDNLAAGAYTGQAGFLIVEGKKQAGHEGHYDQEINLAVRHWEPSFVPMVDMLREQSANVPQTNGSDVGYKYATMNAHMLGAGEPLRVKKGQRVLMRLLNASATENVVLALPGHTFKIIAMDGNVVPNPKSVEVLSLAVAERVDAIVEMNSPGVWVLGSTLEKSRQMGLGIVVEYAGQKGAPVWKDPAPVEWDYSIFANPTKAADPDETFVLTFRDNGHKMDSKFDVWTINNRSWPDIDPLVVQKGKRYRMVFRNGSGDQHPMHLHRHTFEVTQIGKTQLSGLMKDVINVMPLQSVAVDFVANNPGDTLMHCHQQLHMDYGFMQLIKYAG</sequence>
<dbReference type="GO" id="GO:0005507">
    <property type="term" value="F:copper ion binding"/>
    <property type="evidence" value="ECO:0007669"/>
    <property type="project" value="InterPro"/>
</dbReference>
<name>E8UZY9_TERSS</name>
<keyword evidence="1" id="KW-0479">Metal-binding</keyword>
<dbReference type="InterPro" id="IPR045087">
    <property type="entry name" value="Cu-oxidase_fam"/>
</dbReference>
<dbReference type="CDD" id="cd13908">
    <property type="entry name" value="CuRO_3_MCO_like_2"/>
    <property type="match status" value="1"/>
</dbReference>
<evidence type="ECO:0000313" key="7">
    <source>
        <dbReference type="Proteomes" id="UP000006844"/>
    </source>
</evidence>
<accession>E8UZY9</accession>